<proteinExistence type="predicted"/>
<dbReference type="EMBL" id="BAABME010017861">
    <property type="protein sequence ID" value="GAA0151632.1"/>
    <property type="molecule type" value="Genomic_DNA"/>
</dbReference>
<dbReference type="AlphaFoldDB" id="A0AAV3PNT1"/>
<keyword evidence="3" id="KW-1185">Reference proteome</keyword>
<organism evidence="2 3">
    <name type="scientific">Lithospermum erythrorhizon</name>
    <name type="common">Purple gromwell</name>
    <name type="synonym">Lithospermum officinale var. erythrorhizon</name>
    <dbReference type="NCBI Taxonomy" id="34254"/>
    <lineage>
        <taxon>Eukaryota</taxon>
        <taxon>Viridiplantae</taxon>
        <taxon>Streptophyta</taxon>
        <taxon>Embryophyta</taxon>
        <taxon>Tracheophyta</taxon>
        <taxon>Spermatophyta</taxon>
        <taxon>Magnoliopsida</taxon>
        <taxon>eudicotyledons</taxon>
        <taxon>Gunneridae</taxon>
        <taxon>Pentapetalae</taxon>
        <taxon>asterids</taxon>
        <taxon>lamiids</taxon>
        <taxon>Boraginales</taxon>
        <taxon>Boraginaceae</taxon>
        <taxon>Boraginoideae</taxon>
        <taxon>Lithospermeae</taxon>
        <taxon>Lithospermum</taxon>
    </lineage>
</organism>
<evidence type="ECO:0000256" key="1">
    <source>
        <dbReference type="SAM" id="MobiDB-lite"/>
    </source>
</evidence>
<evidence type="ECO:0000313" key="2">
    <source>
        <dbReference type="EMBL" id="GAA0151632.1"/>
    </source>
</evidence>
<reference evidence="2 3" key="1">
    <citation type="submission" date="2024-01" db="EMBL/GenBank/DDBJ databases">
        <title>The complete chloroplast genome sequence of Lithospermum erythrorhizon: insights into the phylogenetic relationship among Boraginaceae species and the maternal lineages of purple gromwells.</title>
        <authorList>
            <person name="Okada T."/>
            <person name="Watanabe K."/>
        </authorList>
    </citation>
    <scope>NUCLEOTIDE SEQUENCE [LARGE SCALE GENOMIC DNA]</scope>
</reference>
<feature type="region of interest" description="Disordered" evidence="1">
    <location>
        <begin position="302"/>
        <end position="333"/>
    </location>
</feature>
<dbReference type="Proteomes" id="UP001454036">
    <property type="component" value="Unassembled WGS sequence"/>
</dbReference>
<protein>
    <submittedName>
        <fullName evidence="2">Uncharacterized protein</fullName>
    </submittedName>
</protein>
<gene>
    <name evidence="2" type="ORF">LIER_37321</name>
</gene>
<name>A0AAV3PNT1_LITER</name>
<evidence type="ECO:0000313" key="3">
    <source>
        <dbReference type="Proteomes" id="UP001454036"/>
    </source>
</evidence>
<accession>A0AAV3PNT1</accession>
<comment type="caution">
    <text evidence="2">The sequence shown here is derived from an EMBL/GenBank/DDBJ whole genome shotgun (WGS) entry which is preliminary data.</text>
</comment>
<sequence length="333" mass="35645">MKGFVKPSDPRWNQIHGGPSSSMHRVVGLIPIADADPGALEALRVSFCVPDHGSRTSGLILLRVLRDILHPRLLQGTSAKTPIPLLTQPWFLEPEYQGIGSTTPQTPSSVRLQLQNFAPVVIHVSPWKFAPSSEKVGVFPGQFSTVAVPKEIGRGSSTSPNNAEMISSLSTLGDKGMELRSYKDLLSSYEATSGSSSRADQLEGKLKALQDEKNQEAKALQCSLKTLASNHSILQEKYGASVLCTEAVRDFLESGPAASHGGHLGRYPNHRWAGGTGPKLGACPRGYCIYVPPGAPRVGFPTSTPIDDVDLPVTSGGPSGDPTHSRLKRRLTL</sequence>